<accession>A0AAW2G7D9</accession>
<feature type="compositionally biased region" description="Basic and acidic residues" evidence="1">
    <location>
        <begin position="30"/>
        <end position="45"/>
    </location>
</feature>
<comment type="caution">
    <text evidence="2">The sequence shown here is derived from an EMBL/GenBank/DDBJ whole genome shotgun (WGS) entry which is preliminary data.</text>
</comment>
<gene>
    <name evidence="2" type="ORF">PUN28_005728</name>
</gene>
<feature type="region of interest" description="Disordered" evidence="1">
    <location>
        <begin position="1"/>
        <end position="53"/>
    </location>
</feature>
<evidence type="ECO:0000256" key="1">
    <source>
        <dbReference type="SAM" id="MobiDB-lite"/>
    </source>
</evidence>
<name>A0AAW2G7D9_9HYME</name>
<keyword evidence="3" id="KW-1185">Reference proteome</keyword>
<sequence length="241" mass="27783">MKVTTVTTCGTSCFPERRTERRLQGGPDRSGSERLDNYRKLHTDPPVRSSDVILRKLENDLDRERKRDASEPLLRFDPVYCTRMYRAKEKRERERRGGEKEEGEEEKKREKRLHTFSHGTKRRNKRVGWSRPAVYGALHLLAPCNPPRARAREQASEQTRPVWSHLTSDFAFDSLLANGSRISIRLPWPCLSYMICRDERNLLLCNFSSPATSTEAREAGAPIGSCAIEIEIEIGIEVGWR</sequence>
<evidence type="ECO:0000313" key="3">
    <source>
        <dbReference type="Proteomes" id="UP001430953"/>
    </source>
</evidence>
<proteinExistence type="predicted"/>
<feature type="compositionally biased region" description="Polar residues" evidence="1">
    <location>
        <begin position="1"/>
        <end position="11"/>
    </location>
</feature>
<organism evidence="2 3">
    <name type="scientific">Cardiocondyla obscurior</name>
    <dbReference type="NCBI Taxonomy" id="286306"/>
    <lineage>
        <taxon>Eukaryota</taxon>
        <taxon>Metazoa</taxon>
        <taxon>Ecdysozoa</taxon>
        <taxon>Arthropoda</taxon>
        <taxon>Hexapoda</taxon>
        <taxon>Insecta</taxon>
        <taxon>Pterygota</taxon>
        <taxon>Neoptera</taxon>
        <taxon>Endopterygota</taxon>
        <taxon>Hymenoptera</taxon>
        <taxon>Apocrita</taxon>
        <taxon>Aculeata</taxon>
        <taxon>Formicoidea</taxon>
        <taxon>Formicidae</taxon>
        <taxon>Myrmicinae</taxon>
        <taxon>Cardiocondyla</taxon>
    </lineage>
</organism>
<evidence type="ECO:0000313" key="2">
    <source>
        <dbReference type="EMBL" id="KAL0123385.1"/>
    </source>
</evidence>
<feature type="compositionally biased region" description="Basic and acidic residues" evidence="1">
    <location>
        <begin position="89"/>
        <end position="108"/>
    </location>
</feature>
<protein>
    <submittedName>
        <fullName evidence="2">Uncharacterized protein</fullName>
    </submittedName>
</protein>
<dbReference type="AlphaFoldDB" id="A0AAW2G7D9"/>
<feature type="region of interest" description="Disordered" evidence="1">
    <location>
        <begin position="89"/>
        <end position="112"/>
    </location>
</feature>
<dbReference type="Proteomes" id="UP001430953">
    <property type="component" value="Unassembled WGS sequence"/>
</dbReference>
<dbReference type="EMBL" id="JADYXP020000005">
    <property type="protein sequence ID" value="KAL0123385.1"/>
    <property type="molecule type" value="Genomic_DNA"/>
</dbReference>
<reference evidence="2 3" key="1">
    <citation type="submission" date="2023-03" db="EMBL/GenBank/DDBJ databases">
        <title>High recombination rates correlate with genetic variation in Cardiocondyla obscurior ants.</title>
        <authorList>
            <person name="Errbii M."/>
        </authorList>
    </citation>
    <scope>NUCLEOTIDE SEQUENCE [LARGE SCALE GENOMIC DNA]</scope>
    <source>
        <strain evidence="2">Alpha-2009</strain>
        <tissue evidence="2">Whole body</tissue>
    </source>
</reference>